<dbReference type="Pfam" id="PF03745">
    <property type="entry name" value="DUF309"/>
    <property type="match status" value="1"/>
</dbReference>
<keyword evidence="2" id="KW-1185">Reference proteome</keyword>
<reference evidence="1" key="3">
    <citation type="journal article" date="2017" name="Nature">
        <title>Genome sequence of the progenitor of the wheat D genome Aegilops tauschii.</title>
        <authorList>
            <person name="Luo M.C."/>
            <person name="Gu Y.Q."/>
            <person name="Puiu D."/>
            <person name="Wang H."/>
            <person name="Twardziok S.O."/>
            <person name="Deal K.R."/>
            <person name="Huo N."/>
            <person name="Zhu T."/>
            <person name="Wang L."/>
            <person name="Wang Y."/>
            <person name="McGuire P.E."/>
            <person name="Liu S."/>
            <person name="Long H."/>
            <person name="Ramasamy R.K."/>
            <person name="Rodriguez J.C."/>
            <person name="Van S.L."/>
            <person name="Yuan L."/>
            <person name="Wang Z."/>
            <person name="Xia Z."/>
            <person name="Xiao L."/>
            <person name="Anderson O.D."/>
            <person name="Ouyang S."/>
            <person name="Liang Y."/>
            <person name="Zimin A.V."/>
            <person name="Pertea G."/>
            <person name="Qi P."/>
            <person name="Bennetzen J.L."/>
            <person name="Dai X."/>
            <person name="Dawson M.W."/>
            <person name="Muller H.G."/>
            <person name="Kugler K."/>
            <person name="Rivarola-Duarte L."/>
            <person name="Spannagl M."/>
            <person name="Mayer K.F.X."/>
            <person name="Lu F.H."/>
            <person name="Bevan M.W."/>
            <person name="Leroy P."/>
            <person name="Li P."/>
            <person name="You F.M."/>
            <person name="Sun Q."/>
            <person name="Liu Z."/>
            <person name="Lyons E."/>
            <person name="Wicker T."/>
            <person name="Salzberg S.L."/>
            <person name="Devos K.M."/>
            <person name="Dvorak J."/>
        </authorList>
    </citation>
    <scope>NUCLEOTIDE SEQUENCE [LARGE SCALE GENOMIC DNA]</scope>
    <source>
        <strain evidence="1">cv. AL8/78</strain>
    </source>
</reference>
<evidence type="ECO:0008006" key="3">
    <source>
        <dbReference type="Google" id="ProtNLM"/>
    </source>
</evidence>
<reference evidence="1" key="4">
    <citation type="submission" date="2019-03" db="UniProtKB">
        <authorList>
            <consortium name="EnsemblPlants"/>
        </authorList>
    </citation>
    <scope>IDENTIFICATION</scope>
</reference>
<protein>
    <recommendedName>
        <fullName evidence="3">DUF309 domain-containing protein</fullName>
    </recommendedName>
</protein>
<name>A0A453HQE3_AEGTS</name>
<dbReference type="InterPro" id="IPR005500">
    <property type="entry name" value="DUF309"/>
</dbReference>
<dbReference type="SUPFAM" id="SSF140663">
    <property type="entry name" value="TTHA0068-like"/>
    <property type="match status" value="1"/>
</dbReference>
<dbReference type="EnsemblPlants" id="AET4Gv20267500.2">
    <property type="protein sequence ID" value="AET4Gv20267500.2"/>
    <property type="gene ID" value="AET4Gv20267500"/>
</dbReference>
<dbReference type="PANTHER" id="PTHR34796:SF1">
    <property type="entry name" value="EXPRESSED PROTEIN"/>
    <property type="match status" value="1"/>
</dbReference>
<dbReference type="PANTHER" id="PTHR34796">
    <property type="entry name" value="EXPRESSED PROTEIN"/>
    <property type="match status" value="1"/>
</dbReference>
<dbReference type="Gramene" id="AET4Gv20267500.2">
    <property type="protein sequence ID" value="AET4Gv20267500.2"/>
    <property type="gene ID" value="AET4Gv20267500"/>
</dbReference>
<dbReference type="Proteomes" id="UP000015105">
    <property type="component" value="Chromosome 4D"/>
</dbReference>
<reference evidence="2" key="2">
    <citation type="journal article" date="2017" name="Nat. Plants">
        <title>The Aegilops tauschii genome reveals multiple impacts of transposons.</title>
        <authorList>
            <person name="Zhao G."/>
            <person name="Zou C."/>
            <person name="Li K."/>
            <person name="Wang K."/>
            <person name="Li T."/>
            <person name="Gao L."/>
            <person name="Zhang X."/>
            <person name="Wang H."/>
            <person name="Yang Z."/>
            <person name="Liu X."/>
            <person name="Jiang W."/>
            <person name="Mao L."/>
            <person name="Kong X."/>
            <person name="Jiao Y."/>
            <person name="Jia J."/>
        </authorList>
    </citation>
    <scope>NUCLEOTIDE SEQUENCE [LARGE SCALE GENOMIC DNA]</scope>
    <source>
        <strain evidence="2">cv. AL8/78</strain>
    </source>
</reference>
<sequence>MDVLAPLSRAHVGSPAAAAASARPYVLHRFNWRTIRRRGAGLRCRRRLLSARGERPAPDDDEDDEELAGFDAAVALFNGGEYHACHDVVEELWYSAEDPARTLLHGVLQCAVGFHHLFNQNHRGAMMELGEGLCKLRRLRLEDDDDDQGPFSRFRDEVAAVLSFLYRTQKELAACTSSSPTTIEFT</sequence>
<dbReference type="Gene3D" id="1.10.3450.10">
    <property type="entry name" value="TTHA0068-like"/>
    <property type="match status" value="1"/>
</dbReference>
<reference evidence="2" key="1">
    <citation type="journal article" date="2014" name="Science">
        <title>Ancient hybridizations among the ancestral genomes of bread wheat.</title>
        <authorList>
            <consortium name="International Wheat Genome Sequencing Consortium,"/>
            <person name="Marcussen T."/>
            <person name="Sandve S.R."/>
            <person name="Heier L."/>
            <person name="Spannagl M."/>
            <person name="Pfeifer M."/>
            <person name="Jakobsen K.S."/>
            <person name="Wulff B.B."/>
            <person name="Steuernagel B."/>
            <person name="Mayer K.F."/>
            <person name="Olsen O.A."/>
        </authorList>
    </citation>
    <scope>NUCLEOTIDE SEQUENCE [LARGE SCALE GENOMIC DNA]</scope>
    <source>
        <strain evidence="2">cv. AL8/78</strain>
    </source>
</reference>
<evidence type="ECO:0000313" key="2">
    <source>
        <dbReference type="Proteomes" id="UP000015105"/>
    </source>
</evidence>
<proteinExistence type="predicted"/>
<dbReference type="InterPro" id="IPR023203">
    <property type="entry name" value="TTHA0068_sf"/>
</dbReference>
<reference evidence="1" key="5">
    <citation type="journal article" date="2021" name="G3 (Bethesda)">
        <title>Aegilops tauschii genome assembly Aet v5.0 features greater sequence contiguity and improved annotation.</title>
        <authorList>
            <person name="Wang L."/>
            <person name="Zhu T."/>
            <person name="Rodriguez J.C."/>
            <person name="Deal K.R."/>
            <person name="Dubcovsky J."/>
            <person name="McGuire P.E."/>
            <person name="Lux T."/>
            <person name="Spannagl M."/>
            <person name="Mayer K.F.X."/>
            <person name="Baldrich P."/>
            <person name="Meyers B.C."/>
            <person name="Huo N."/>
            <person name="Gu Y.Q."/>
            <person name="Zhou H."/>
            <person name="Devos K.M."/>
            <person name="Bennetzen J.L."/>
            <person name="Unver T."/>
            <person name="Budak H."/>
            <person name="Gulick P.J."/>
            <person name="Galiba G."/>
            <person name="Kalapos B."/>
            <person name="Nelson D.R."/>
            <person name="Li P."/>
            <person name="You F.M."/>
            <person name="Luo M.C."/>
            <person name="Dvorak J."/>
        </authorList>
    </citation>
    <scope>NUCLEOTIDE SEQUENCE [LARGE SCALE GENOMIC DNA]</scope>
    <source>
        <strain evidence="1">cv. AL8/78</strain>
    </source>
</reference>
<accession>A0A453HQE3</accession>
<evidence type="ECO:0000313" key="1">
    <source>
        <dbReference type="EnsemblPlants" id="AET4Gv20267500.2"/>
    </source>
</evidence>
<dbReference type="AlphaFoldDB" id="A0A453HQE3"/>
<organism evidence="1 2">
    <name type="scientific">Aegilops tauschii subsp. strangulata</name>
    <name type="common">Goatgrass</name>
    <dbReference type="NCBI Taxonomy" id="200361"/>
    <lineage>
        <taxon>Eukaryota</taxon>
        <taxon>Viridiplantae</taxon>
        <taxon>Streptophyta</taxon>
        <taxon>Embryophyta</taxon>
        <taxon>Tracheophyta</taxon>
        <taxon>Spermatophyta</taxon>
        <taxon>Magnoliopsida</taxon>
        <taxon>Liliopsida</taxon>
        <taxon>Poales</taxon>
        <taxon>Poaceae</taxon>
        <taxon>BOP clade</taxon>
        <taxon>Pooideae</taxon>
        <taxon>Triticodae</taxon>
        <taxon>Triticeae</taxon>
        <taxon>Triticinae</taxon>
        <taxon>Aegilops</taxon>
    </lineage>
</organism>